<evidence type="ECO:0000256" key="4">
    <source>
        <dbReference type="ARBA" id="ARBA00022448"/>
    </source>
</evidence>
<organism evidence="10 11">
    <name type="scientific">Xanthoceras sorbifolium</name>
    <dbReference type="NCBI Taxonomy" id="99658"/>
    <lineage>
        <taxon>Eukaryota</taxon>
        <taxon>Viridiplantae</taxon>
        <taxon>Streptophyta</taxon>
        <taxon>Embryophyta</taxon>
        <taxon>Tracheophyta</taxon>
        <taxon>Spermatophyta</taxon>
        <taxon>Magnoliopsida</taxon>
        <taxon>eudicotyledons</taxon>
        <taxon>Gunneridae</taxon>
        <taxon>Pentapetalae</taxon>
        <taxon>rosids</taxon>
        <taxon>malvids</taxon>
        <taxon>Sapindales</taxon>
        <taxon>Sapindaceae</taxon>
        <taxon>Xanthoceroideae</taxon>
        <taxon>Xanthoceras</taxon>
    </lineage>
</organism>
<dbReference type="InterPro" id="IPR026015">
    <property type="entry name" value="ATP_synth_OSCP/delta_N_sf"/>
</dbReference>
<feature type="region of interest" description="Disordered" evidence="9">
    <location>
        <begin position="51"/>
        <end position="105"/>
    </location>
</feature>
<evidence type="ECO:0000313" key="10">
    <source>
        <dbReference type="EMBL" id="KAH7578086.1"/>
    </source>
</evidence>
<gene>
    <name evidence="10" type="ORF">JRO89_XS01G0338900</name>
</gene>
<proteinExistence type="inferred from homology"/>
<evidence type="ECO:0000256" key="5">
    <source>
        <dbReference type="ARBA" id="ARBA00022781"/>
    </source>
</evidence>
<protein>
    <recommendedName>
        <fullName evidence="12">ATP synthase delta chain, chloroplastic</fullName>
    </recommendedName>
</protein>
<keyword evidence="11" id="KW-1185">Reference proteome</keyword>
<comment type="subunit">
    <text evidence="3">F-type ATPases have 2 components, CF(1) - the catalytic core - and CF(0) - the membrane proton channel. CF(1) has five subunits: alpha(3), beta(3), gamma(1), delta(1), epsilon(1). CF(0) has three main subunits: a, b and c.</text>
</comment>
<evidence type="ECO:0000256" key="2">
    <source>
        <dbReference type="ARBA" id="ARBA00007046"/>
    </source>
</evidence>
<keyword evidence="4" id="KW-0813">Transport</keyword>
<name>A0ABQ8IMZ6_9ROSI</name>
<keyword evidence="6" id="KW-0406">Ion transport</keyword>
<dbReference type="EMBL" id="JAFEMO010000001">
    <property type="protein sequence ID" value="KAH7578086.1"/>
    <property type="molecule type" value="Genomic_DNA"/>
</dbReference>
<accession>A0ABQ8IMZ6</accession>
<reference evidence="10 11" key="1">
    <citation type="submission" date="2021-02" db="EMBL/GenBank/DDBJ databases">
        <title>Plant Genome Project.</title>
        <authorList>
            <person name="Zhang R.-G."/>
        </authorList>
    </citation>
    <scope>NUCLEOTIDE SEQUENCE [LARGE SCALE GENOMIC DNA]</scope>
    <source>
        <tissue evidence="10">Leaves</tissue>
    </source>
</reference>
<sequence>MNRYRFSVSSGPLAMDTLSSSVSTLKVPVLHSTPRELFHFKAPYPYTSQQQQFLPHHSHLSSTTKPVKKNSSISPKNLNHPLVASSGSGGASSLKPAPPSVHHRKPASGYAAALLDKALCDDSLESVRKDVKRVSKLLKKEQIQALLNDPFVGEREKGEVVKKVVKIGKVNRYLAGLVRMMIEKNKVGMVSEVLDEFERIYDELCGTKVVFVSSVNKMEQNELFEIAKRVQVLSGAVNVKVRNLVEERVPSFAV</sequence>
<comment type="caution">
    <text evidence="10">The sequence shown here is derived from an EMBL/GenBank/DDBJ whole genome shotgun (WGS) entry which is preliminary data.</text>
</comment>
<evidence type="ECO:0000256" key="3">
    <source>
        <dbReference type="ARBA" id="ARBA00011648"/>
    </source>
</evidence>
<dbReference type="InterPro" id="IPR000711">
    <property type="entry name" value="ATPase_OSCP/dsu"/>
</dbReference>
<keyword evidence="8" id="KW-0066">ATP synthesis</keyword>
<evidence type="ECO:0000256" key="6">
    <source>
        <dbReference type="ARBA" id="ARBA00023065"/>
    </source>
</evidence>
<dbReference type="NCBIfam" id="TIGR01145">
    <property type="entry name" value="ATP_synt_delta"/>
    <property type="match status" value="1"/>
</dbReference>
<dbReference type="SUPFAM" id="SSF47928">
    <property type="entry name" value="N-terminal domain of the delta subunit of the F1F0-ATP synthase"/>
    <property type="match status" value="1"/>
</dbReference>
<dbReference type="Proteomes" id="UP000827721">
    <property type="component" value="Unassembled WGS sequence"/>
</dbReference>
<feature type="compositionally biased region" description="Polar residues" evidence="9">
    <location>
        <begin position="60"/>
        <end position="77"/>
    </location>
</feature>
<evidence type="ECO:0000313" key="11">
    <source>
        <dbReference type="Proteomes" id="UP000827721"/>
    </source>
</evidence>
<comment type="subcellular location">
    <subcellularLocation>
        <location evidence="1">Membrane</location>
    </subcellularLocation>
</comment>
<evidence type="ECO:0000256" key="9">
    <source>
        <dbReference type="SAM" id="MobiDB-lite"/>
    </source>
</evidence>
<dbReference type="Gene3D" id="1.10.520.20">
    <property type="entry name" value="N-terminal domain of the delta subunit of the F1F0-ATP synthase"/>
    <property type="match status" value="1"/>
</dbReference>
<dbReference type="Pfam" id="PF00213">
    <property type="entry name" value="OSCP"/>
    <property type="match status" value="1"/>
</dbReference>
<evidence type="ECO:0000256" key="7">
    <source>
        <dbReference type="ARBA" id="ARBA00023136"/>
    </source>
</evidence>
<evidence type="ECO:0000256" key="8">
    <source>
        <dbReference type="ARBA" id="ARBA00023310"/>
    </source>
</evidence>
<keyword evidence="5" id="KW-0375">Hydrogen ion transport</keyword>
<evidence type="ECO:0008006" key="12">
    <source>
        <dbReference type="Google" id="ProtNLM"/>
    </source>
</evidence>
<dbReference type="PANTHER" id="PTHR11910">
    <property type="entry name" value="ATP SYNTHASE DELTA CHAIN"/>
    <property type="match status" value="1"/>
</dbReference>
<evidence type="ECO:0000256" key="1">
    <source>
        <dbReference type="ARBA" id="ARBA00004370"/>
    </source>
</evidence>
<comment type="similarity">
    <text evidence="2">Belongs to the ATPase delta chain family.</text>
</comment>
<keyword evidence="7" id="KW-0472">Membrane</keyword>